<dbReference type="GO" id="GO:0001228">
    <property type="term" value="F:DNA-binding transcription activator activity, RNA polymerase II-specific"/>
    <property type="evidence" value="ECO:0007669"/>
    <property type="project" value="TreeGrafter"/>
</dbReference>
<organism evidence="15 16">
    <name type="scientific">Aldrovandia affinis</name>
    <dbReference type="NCBI Taxonomy" id="143900"/>
    <lineage>
        <taxon>Eukaryota</taxon>
        <taxon>Metazoa</taxon>
        <taxon>Chordata</taxon>
        <taxon>Craniata</taxon>
        <taxon>Vertebrata</taxon>
        <taxon>Euteleostomi</taxon>
        <taxon>Actinopterygii</taxon>
        <taxon>Neopterygii</taxon>
        <taxon>Teleostei</taxon>
        <taxon>Notacanthiformes</taxon>
        <taxon>Halosauridae</taxon>
        <taxon>Aldrovandia</taxon>
    </lineage>
</organism>
<dbReference type="CDD" id="cd14692">
    <property type="entry name" value="bZIP_ATF4"/>
    <property type="match status" value="1"/>
</dbReference>
<evidence type="ECO:0000256" key="10">
    <source>
        <dbReference type="ARBA" id="ARBA00023242"/>
    </source>
</evidence>
<evidence type="ECO:0000256" key="5">
    <source>
        <dbReference type="ARBA" id="ARBA00023015"/>
    </source>
</evidence>
<dbReference type="SUPFAM" id="SSF57959">
    <property type="entry name" value="Leucine zipper domain"/>
    <property type="match status" value="1"/>
</dbReference>
<keyword evidence="4" id="KW-0678">Repressor</keyword>
<keyword evidence="8" id="KW-0010">Activator</keyword>
<evidence type="ECO:0000313" key="15">
    <source>
        <dbReference type="EMBL" id="KAJ8371446.1"/>
    </source>
</evidence>
<evidence type="ECO:0000256" key="6">
    <source>
        <dbReference type="ARBA" id="ARBA00023108"/>
    </source>
</evidence>
<protein>
    <recommendedName>
        <fullName evidence="3">Cyclic AMP-dependent transcription factor ATF-4</fullName>
    </recommendedName>
    <alternativeName>
        <fullName evidence="11">Activating transcription factor 4</fullName>
    </alternativeName>
</protein>
<feature type="coiled-coil region" evidence="12">
    <location>
        <begin position="362"/>
        <end position="413"/>
    </location>
</feature>
<evidence type="ECO:0000256" key="12">
    <source>
        <dbReference type="SAM" id="Coils"/>
    </source>
</evidence>
<dbReference type="GO" id="GO:1990589">
    <property type="term" value="C:ATF4-CREB1 transcription factor complex"/>
    <property type="evidence" value="ECO:0007669"/>
    <property type="project" value="TreeGrafter"/>
</dbReference>
<feature type="domain" description="BZIP" evidence="14">
    <location>
        <begin position="344"/>
        <end position="407"/>
    </location>
</feature>
<reference evidence="15" key="1">
    <citation type="journal article" date="2023" name="Science">
        <title>Genome structures resolve the early diversification of teleost fishes.</title>
        <authorList>
            <person name="Parey E."/>
            <person name="Louis A."/>
            <person name="Montfort J."/>
            <person name="Bouchez O."/>
            <person name="Roques C."/>
            <person name="Iampietro C."/>
            <person name="Lluch J."/>
            <person name="Castinel A."/>
            <person name="Donnadieu C."/>
            <person name="Desvignes T."/>
            <person name="Floi Bucao C."/>
            <person name="Jouanno E."/>
            <person name="Wen M."/>
            <person name="Mejri S."/>
            <person name="Dirks R."/>
            <person name="Jansen H."/>
            <person name="Henkel C."/>
            <person name="Chen W.J."/>
            <person name="Zahm M."/>
            <person name="Cabau C."/>
            <person name="Klopp C."/>
            <person name="Thompson A.W."/>
            <person name="Robinson-Rechavi M."/>
            <person name="Braasch I."/>
            <person name="Lecointre G."/>
            <person name="Bobe J."/>
            <person name="Postlethwait J.H."/>
            <person name="Berthelot C."/>
            <person name="Roest Crollius H."/>
            <person name="Guiguen Y."/>
        </authorList>
    </citation>
    <scope>NUCLEOTIDE SEQUENCE</scope>
    <source>
        <strain evidence="15">NC1722</strain>
    </source>
</reference>
<dbReference type="AlphaFoldDB" id="A0AAD7W019"/>
<dbReference type="SMART" id="SM00338">
    <property type="entry name" value="BRLZ"/>
    <property type="match status" value="1"/>
</dbReference>
<dbReference type="Proteomes" id="UP001221898">
    <property type="component" value="Unassembled WGS sequence"/>
</dbReference>
<evidence type="ECO:0000256" key="1">
    <source>
        <dbReference type="ARBA" id="ARBA00004123"/>
    </source>
</evidence>
<accession>A0AAD7W019</accession>
<dbReference type="PANTHER" id="PTHR13044:SF2">
    <property type="entry name" value="CYCLIC AMP-DEPENDENT TRANSCRIPTION FACTOR ATF-4"/>
    <property type="match status" value="1"/>
</dbReference>
<dbReference type="FunFam" id="1.20.5.170:FF:000021">
    <property type="entry name" value="Cyclic AMP-dependent transcription factor ATF-4"/>
    <property type="match status" value="1"/>
</dbReference>
<evidence type="ECO:0000256" key="7">
    <source>
        <dbReference type="ARBA" id="ARBA00023125"/>
    </source>
</evidence>
<evidence type="ECO:0000256" key="8">
    <source>
        <dbReference type="ARBA" id="ARBA00023159"/>
    </source>
</evidence>
<keyword evidence="12" id="KW-0175">Coiled coil</keyword>
<keyword evidence="6" id="KW-0090">Biological rhythms</keyword>
<evidence type="ECO:0000256" key="3">
    <source>
        <dbReference type="ARBA" id="ARBA00018846"/>
    </source>
</evidence>
<comment type="similarity">
    <text evidence="2">Belongs to the bZIP family.</text>
</comment>
<comment type="caution">
    <text evidence="15">The sequence shown here is derived from an EMBL/GenBank/DDBJ whole genome shotgun (WGS) entry which is preliminary data.</text>
</comment>
<evidence type="ECO:0000256" key="11">
    <source>
        <dbReference type="ARBA" id="ARBA00032136"/>
    </source>
</evidence>
<name>A0AAD7W019_9TELE</name>
<dbReference type="GO" id="GO:0048511">
    <property type="term" value="P:rhythmic process"/>
    <property type="evidence" value="ECO:0007669"/>
    <property type="project" value="UniProtKB-KW"/>
</dbReference>
<sequence>MAVSLSVKPGLEDMEAQLWAPSFLTADPLGCLLDEDEEEILEEGAPSPLSSSSYSDAFPSSPLSTLSPPSSPSLLLGCKAGADLLAFPWLSADKLPYGHISAGSSNEDAFSGMDWMAEKMDLSELDLDSFMGPCDSDESPSSPDELIASLESTVDLGLGPDTLLFHPDVSQEELTIALPDLPAFPLSESKTEPEIKSEPASPVPCLSLLPPPSPTFTLELGSEVDVSESEKAPLAEKVQVPSVVLSLIPSNFILLMAPKEESAPAATTTGAASSDDPSGSDSDVSSTPSSPRRSLCSSPPPPPVTGSSRTKPYSTPSRPRPASETPALIGRVKSASEGRAPKVVEKKLKKMEQNKTAATRYRQKKRVEQEALDTECADLEQRNQELAQKAESISKEIQYLKDLIEEVRKAKNRKTKGVS</sequence>
<keyword evidence="10" id="KW-0539">Nucleus</keyword>
<feature type="compositionally biased region" description="Low complexity" evidence="13">
    <location>
        <begin position="46"/>
        <end position="65"/>
    </location>
</feature>
<feature type="compositionally biased region" description="Low complexity" evidence="13">
    <location>
        <begin position="264"/>
        <end position="297"/>
    </location>
</feature>
<dbReference type="PROSITE" id="PS50217">
    <property type="entry name" value="BZIP"/>
    <property type="match status" value="1"/>
</dbReference>
<dbReference type="Pfam" id="PF00170">
    <property type="entry name" value="bZIP_1"/>
    <property type="match status" value="1"/>
</dbReference>
<dbReference type="InterPro" id="IPR004827">
    <property type="entry name" value="bZIP"/>
</dbReference>
<dbReference type="GO" id="GO:0042981">
    <property type="term" value="P:regulation of apoptotic process"/>
    <property type="evidence" value="ECO:0007669"/>
    <property type="project" value="UniProtKB-ARBA"/>
</dbReference>
<evidence type="ECO:0000256" key="4">
    <source>
        <dbReference type="ARBA" id="ARBA00022491"/>
    </source>
</evidence>
<keyword evidence="5" id="KW-0805">Transcription regulation</keyword>
<dbReference type="Gene3D" id="1.20.5.170">
    <property type="match status" value="1"/>
</dbReference>
<gene>
    <name evidence="15" type="ORF">AAFF_G00310450</name>
</gene>
<keyword evidence="16" id="KW-1185">Reference proteome</keyword>
<dbReference type="EMBL" id="JAINUG010000451">
    <property type="protein sequence ID" value="KAJ8371446.1"/>
    <property type="molecule type" value="Genomic_DNA"/>
</dbReference>
<evidence type="ECO:0000313" key="16">
    <source>
        <dbReference type="Proteomes" id="UP001221898"/>
    </source>
</evidence>
<evidence type="ECO:0000256" key="13">
    <source>
        <dbReference type="SAM" id="MobiDB-lite"/>
    </source>
</evidence>
<proteinExistence type="inferred from homology"/>
<feature type="region of interest" description="Disordered" evidence="13">
    <location>
        <begin position="37"/>
        <end position="65"/>
    </location>
</feature>
<evidence type="ECO:0000256" key="9">
    <source>
        <dbReference type="ARBA" id="ARBA00023163"/>
    </source>
</evidence>
<evidence type="ECO:0000259" key="14">
    <source>
        <dbReference type="PROSITE" id="PS50217"/>
    </source>
</evidence>
<dbReference type="PROSITE" id="PS00036">
    <property type="entry name" value="BZIP_BASIC"/>
    <property type="match status" value="1"/>
</dbReference>
<comment type="subcellular location">
    <subcellularLocation>
        <location evidence="1">Nucleus</location>
    </subcellularLocation>
</comment>
<dbReference type="GO" id="GO:1990590">
    <property type="term" value="C:ATF1-ATF4 transcription factor complex"/>
    <property type="evidence" value="ECO:0007669"/>
    <property type="project" value="TreeGrafter"/>
</dbReference>
<evidence type="ECO:0000256" key="2">
    <source>
        <dbReference type="ARBA" id="ARBA00007163"/>
    </source>
</evidence>
<dbReference type="GO" id="GO:0000977">
    <property type="term" value="F:RNA polymerase II transcription regulatory region sequence-specific DNA binding"/>
    <property type="evidence" value="ECO:0007669"/>
    <property type="project" value="TreeGrafter"/>
</dbReference>
<keyword evidence="7" id="KW-0238">DNA-binding</keyword>
<keyword evidence="9" id="KW-0804">Transcription</keyword>
<dbReference type="InterPro" id="IPR046347">
    <property type="entry name" value="bZIP_sf"/>
</dbReference>
<dbReference type="PANTHER" id="PTHR13044">
    <property type="entry name" value="ACTIVATING TRANSCRIPTION FACTOR ATF 4/5"/>
    <property type="match status" value="1"/>
</dbReference>
<feature type="region of interest" description="Disordered" evidence="13">
    <location>
        <begin position="264"/>
        <end position="339"/>
    </location>
</feature>